<feature type="transmembrane region" description="Helical" evidence="2">
    <location>
        <begin position="15"/>
        <end position="37"/>
    </location>
</feature>
<dbReference type="AlphaFoldDB" id="A0A0V0S0U1"/>
<keyword evidence="2" id="KW-1133">Transmembrane helix</keyword>
<dbReference type="STRING" id="6336.A0A0V0S0U1"/>
<evidence type="ECO:0000313" key="4">
    <source>
        <dbReference type="Proteomes" id="UP000054630"/>
    </source>
</evidence>
<dbReference type="EMBL" id="JYDL01000052">
    <property type="protein sequence ID" value="KRX20074.1"/>
    <property type="molecule type" value="Genomic_DNA"/>
</dbReference>
<keyword evidence="2" id="KW-0812">Transmembrane</keyword>
<proteinExistence type="predicted"/>
<gene>
    <name evidence="3" type="ORF">T07_6668</name>
</gene>
<dbReference type="Proteomes" id="UP000054630">
    <property type="component" value="Unassembled WGS sequence"/>
</dbReference>
<feature type="compositionally biased region" description="Acidic residues" evidence="1">
    <location>
        <begin position="109"/>
        <end position="119"/>
    </location>
</feature>
<evidence type="ECO:0000313" key="3">
    <source>
        <dbReference type="EMBL" id="KRX20074.1"/>
    </source>
</evidence>
<feature type="region of interest" description="Disordered" evidence="1">
    <location>
        <begin position="87"/>
        <end position="148"/>
    </location>
</feature>
<feature type="compositionally biased region" description="Low complexity" evidence="1">
    <location>
        <begin position="97"/>
        <end position="107"/>
    </location>
</feature>
<name>A0A0V0S0U1_9BILA</name>
<keyword evidence="4" id="KW-1185">Reference proteome</keyword>
<comment type="caution">
    <text evidence="3">The sequence shown here is derived from an EMBL/GenBank/DDBJ whole genome shotgun (WGS) entry which is preliminary data.</text>
</comment>
<sequence>MAFLNVPVITSSLEVQILMLLIAFAAMIAFLVLCGWCSKKEGDGNKQAAPPRSPQSLYPCYPPGQVYPQQMGVQRFMPMPVPNYTAGPSPPIPTPFPAAASAPPTASVESEDGVDPELEDMAKGQSARDTMADVPSIKDHLPPKRKPL</sequence>
<evidence type="ECO:0000256" key="1">
    <source>
        <dbReference type="SAM" id="MobiDB-lite"/>
    </source>
</evidence>
<protein>
    <submittedName>
        <fullName evidence="3">Uncharacterized protein</fullName>
    </submittedName>
</protein>
<dbReference type="OrthoDB" id="5920481at2759"/>
<reference evidence="3 4" key="1">
    <citation type="submission" date="2015-01" db="EMBL/GenBank/DDBJ databases">
        <title>Evolution of Trichinella species and genotypes.</title>
        <authorList>
            <person name="Korhonen P.K."/>
            <person name="Edoardo P."/>
            <person name="Giuseppe L.R."/>
            <person name="Gasser R.B."/>
        </authorList>
    </citation>
    <scope>NUCLEOTIDE SEQUENCE [LARGE SCALE GENOMIC DNA]</scope>
    <source>
        <strain evidence="3">ISS37</strain>
    </source>
</reference>
<evidence type="ECO:0000256" key="2">
    <source>
        <dbReference type="SAM" id="Phobius"/>
    </source>
</evidence>
<accession>A0A0V0S0U1</accession>
<organism evidence="3 4">
    <name type="scientific">Trichinella nelsoni</name>
    <dbReference type="NCBI Taxonomy" id="6336"/>
    <lineage>
        <taxon>Eukaryota</taxon>
        <taxon>Metazoa</taxon>
        <taxon>Ecdysozoa</taxon>
        <taxon>Nematoda</taxon>
        <taxon>Enoplea</taxon>
        <taxon>Dorylaimia</taxon>
        <taxon>Trichinellida</taxon>
        <taxon>Trichinellidae</taxon>
        <taxon>Trichinella</taxon>
    </lineage>
</organism>
<keyword evidence="2" id="KW-0472">Membrane</keyword>